<reference evidence="1 2" key="1">
    <citation type="journal article" date="2018" name="Mol. Biol. Evol.">
        <title>Broad Genomic Sampling Reveals a Smut Pathogenic Ancestry of the Fungal Clade Ustilaginomycotina.</title>
        <authorList>
            <person name="Kijpornyongpan T."/>
            <person name="Mondo S.J."/>
            <person name="Barry K."/>
            <person name="Sandor L."/>
            <person name="Lee J."/>
            <person name="Lipzen A."/>
            <person name="Pangilinan J."/>
            <person name="LaButti K."/>
            <person name="Hainaut M."/>
            <person name="Henrissat B."/>
            <person name="Grigoriev I.V."/>
            <person name="Spatafora J.W."/>
            <person name="Aime M.C."/>
        </authorList>
    </citation>
    <scope>NUCLEOTIDE SEQUENCE [LARGE SCALE GENOMIC DNA]</scope>
    <source>
        <strain evidence="1 2">SA 807</strain>
    </source>
</reference>
<proteinExistence type="predicted"/>
<name>A0ACD0NMJ7_9BASI</name>
<sequence length="80" mass="9058">MSGWNRPRPSGTTARPFLKRVCSLSLLLLDFLYLTPSPPLSLSLFKKTTLLTLPSLDPWHVWTDLRRLGQPIKADGQARL</sequence>
<protein>
    <submittedName>
        <fullName evidence="1">Uncharacterized protein</fullName>
    </submittedName>
</protein>
<organism evidence="1 2">
    <name type="scientific">Violaceomyces palustris</name>
    <dbReference type="NCBI Taxonomy" id="1673888"/>
    <lineage>
        <taxon>Eukaryota</taxon>
        <taxon>Fungi</taxon>
        <taxon>Dikarya</taxon>
        <taxon>Basidiomycota</taxon>
        <taxon>Ustilaginomycotina</taxon>
        <taxon>Ustilaginomycetes</taxon>
        <taxon>Violaceomycetales</taxon>
        <taxon>Violaceomycetaceae</taxon>
        <taxon>Violaceomyces</taxon>
    </lineage>
</organism>
<evidence type="ECO:0000313" key="2">
    <source>
        <dbReference type="Proteomes" id="UP000245626"/>
    </source>
</evidence>
<evidence type="ECO:0000313" key="1">
    <source>
        <dbReference type="EMBL" id="PWN47029.1"/>
    </source>
</evidence>
<dbReference type="Proteomes" id="UP000245626">
    <property type="component" value="Unassembled WGS sequence"/>
</dbReference>
<gene>
    <name evidence="1" type="ORF">IE53DRAFT_275247</name>
</gene>
<dbReference type="EMBL" id="KZ820579">
    <property type="protein sequence ID" value="PWN47029.1"/>
    <property type="molecule type" value="Genomic_DNA"/>
</dbReference>
<keyword evidence="2" id="KW-1185">Reference proteome</keyword>
<accession>A0ACD0NMJ7</accession>